<keyword evidence="3 5" id="KW-1133">Transmembrane helix</keyword>
<accession>A0A845BGP3</accession>
<keyword evidence="2 5" id="KW-0812">Transmembrane</keyword>
<gene>
    <name evidence="5 8" type="primary">nuoN</name>
    <name evidence="8" type="ORF">GQF02_00430</name>
</gene>
<dbReference type="GO" id="GO:0012505">
    <property type="term" value="C:endomembrane system"/>
    <property type="evidence" value="ECO:0007669"/>
    <property type="project" value="UniProtKB-SubCell"/>
</dbReference>
<evidence type="ECO:0000256" key="2">
    <source>
        <dbReference type="ARBA" id="ARBA00022692"/>
    </source>
</evidence>
<comment type="similarity">
    <text evidence="5">Belongs to the complex I subunit 2 family.</text>
</comment>
<dbReference type="GO" id="GO:0050136">
    <property type="term" value="F:NADH dehydrogenase (quinone) (non-electrogenic) activity"/>
    <property type="evidence" value="ECO:0007669"/>
    <property type="project" value="UniProtKB-UniRule"/>
</dbReference>
<proteinExistence type="inferred from homology"/>
<dbReference type="EMBL" id="WSSB01000001">
    <property type="protein sequence ID" value="MXR35465.1"/>
    <property type="molecule type" value="Genomic_DNA"/>
</dbReference>
<dbReference type="NCBIfam" id="TIGR01770">
    <property type="entry name" value="NDH_I_N"/>
    <property type="match status" value="1"/>
</dbReference>
<keyword evidence="5" id="KW-0520">NAD</keyword>
<feature type="transmembrane region" description="Helical" evidence="5">
    <location>
        <begin position="274"/>
        <end position="293"/>
    </location>
</feature>
<comment type="caution">
    <text evidence="8">The sequence shown here is derived from an EMBL/GenBank/DDBJ whole genome shotgun (WGS) entry which is preliminary data.</text>
</comment>
<dbReference type="GO" id="GO:0008137">
    <property type="term" value="F:NADH dehydrogenase (ubiquinone) activity"/>
    <property type="evidence" value="ECO:0007669"/>
    <property type="project" value="InterPro"/>
</dbReference>
<dbReference type="GO" id="GO:0042773">
    <property type="term" value="P:ATP synthesis coupled electron transport"/>
    <property type="evidence" value="ECO:0007669"/>
    <property type="project" value="InterPro"/>
</dbReference>
<name>A0A845BGP3_9NEIS</name>
<dbReference type="InterPro" id="IPR001750">
    <property type="entry name" value="ND/Mrp_TM"/>
</dbReference>
<keyword evidence="5" id="KW-0813">Transport</keyword>
<feature type="transmembrane region" description="Helical" evidence="5">
    <location>
        <begin position="460"/>
        <end position="480"/>
    </location>
</feature>
<evidence type="ECO:0000256" key="3">
    <source>
        <dbReference type="ARBA" id="ARBA00022989"/>
    </source>
</evidence>
<dbReference type="RefSeq" id="WP_160794122.1">
    <property type="nucleotide sequence ID" value="NZ_WSSB01000001.1"/>
</dbReference>
<feature type="domain" description="NADH:quinone oxidoreductase/Mrp antiporter transmembrane" evidence="7">
    <location>
        <begin position="125"/>
        <end position="410"/>
    </location>
</feature>
<feature type="transmembrane region" description="Helical" evidence="5">
    <location>
        <begin position="240"/>
        <end position="262"/>
    </location>
</feature>
<evidence type="ECO:0000256" key="6">
    <source>
        <dbReference type="RuleBase" id="RU000320"/>
    </source>
</evidence>
<feature type="transmembrane region" description="Helical" evidence="5">
    <location>
        <begin position="413"/>
        <end position="435"/>
    </location>
</feature>
<feature type="transmembrane region" description="Helical" evidence="5">
    <location>
        <begin position="106"/>
        <end position="123"/>
    </location>
</feature>
<feature type="transmembrane region" description="Helical" evidence="5">
    <location>
        <begin position="369"/>
        <end position="393"/>
    </location>
</feature>
<protein>
    <recommendedName>
        <fullName evidence="5">NADH-quinone oxidoreductase subunit N</fullName>
        <ecNumber evidence="5">7.1.1.-</ecNumber>
    </recommendedName>
    <alternativeName>
        <fullName evidence="5">NADH dehydrogenase I subunit N</fullName>
    </alternativeName>
    <alternativeName>
        <fullName evidence="5">NDH-1 subunit N</fullName>
    </alternativeName>
</protein>
<feature type="transmembrane region" description="Helical" evidence="5">
    <location>
        <begin position="78"/>
        <end position="94"/>
    </location>
</feature>
<comment type="catalytic activity">
    <reaction evidence="5">
        <text>a quinone + NADH + 5 H(+)(in) = a quinol + NAD(+) + 4 H(+)(out)</text>
        <dbReference type="Rhea" id="RHEA:57888"/>
        <dbReference type="ChEBI" id="CHEBI:15378"/>
        <dbReference type="ChEBI" id="CHEBI:24646"/>
        <dbReference type="ChEBI" id="CHEBI:57540"/>
        <dbReference type="ChEBI" id="CHEBI:57945"/>
        <dbReference type="ChEBI" id="CHEBI:132124"/>
    </reaction>
</comment>
<reference evidence="8 9" key="1">
    <citation type="submission" date="2019-12" db="EMBL/GenBank/DDBJ databases">
        <title>Neisseriaceae gen. nov. sp. Genome sequencing and assembly.</title>
        <authorList>
            <person name="Liu Z."/>
            <person name="Li A."/>
        </authorList>
    </citation>
    <scope>NUCLEOTIDE SEQUENCE [LARGE SCALE GENOMIC DNA]</scope>
    <source>
        <strain evidence="8 9">B2N2-7</strain>
    </source>
</reference>
<evidence type="ECO:0000313" key="8">
    <source>
        <dbReference type="EMBL" id="MXR35465.1"/>
    </source>
</evidence>
<keyword evidence="4 5" id="KW-0472">Membrane</keyword>
<keyword evidence="5" id="KW-1278">Translocase</keyword>
<comment type="subcellular location">
    <subcellularLocation>
        <location evidence="5">Cell membrane</location>
        <topology evidence="5">Multi-pass membrane protein</topology>
    </subcellularLocation>
    <subcellularLocation>
        <location evidence="1">Endomembrane system</location>
        <topology evidence="1">Multi-pass membrane protein</topology>
    </subcellularLocation>
    <subcellularLocation>
        <location evidence="6">Membrane</location>
        <topology evidence="6">Multi-pass membrane protein</topology>
    </subcellularLocation>
</comment>
<feature type="transmembrane region" description="Helical" evidence="5">
    <location>
        <begin position="325"/>
        <end position="348"/>
    </location>
</feature>
<dbReference type="GO" id="GO:0048038">
    <property type="term" value="F:quinone binding"/>
    <property type="evidence" value="ECO:0007669"/>
    <property type="project" value="UniProtKB-KW"/>
</dbReference>
<sequence length="494" mass="53135">MNWADLNLMPALPEIFLLAALSFILVLDLFIPDEKRDVTYGLSLLTLAACAALQLATFEPFATTTFSGMFVDDPMADIIKVAMYGVTAAVLVYTRQYVADRGMFRGEYYTLSLFALLGMNVMVSSSHFLTLYIGLELLSLALYALIALRRDSAAGTEAAMKYFVLGALASGMLLYGMSMVYGATGSLAISEIAAAIASGHSNAVLLVFGLVFLVAGLAFKLGAVPFHMWVPDVYQGSPTAVTLMLGAAPKLAAFVFIIRILVQGMGELSGDWQGMLVLIAALSMMIGNVAAIAQTNIKRMLAYSTISHMGFLLLGLLAANEQGYASAMFYAMVYVLTTLAGFGVLLALSHAGFECEKLEDLKGLNQRNSWYAFLMLLVMFSMAGIPPLAGFYAKFAVIKSVVDLGAVNMGFGMVSALYLAVFAVMMSLVGAFYYLRVVKNMYFDDKQSDAPIVVRGEMKVLLSVNALALLVLGVLPQGLIELCIEAMRQSLAVL</sequence>
<dbReference type="HAMAP" id="MF_00445">
    <property type="entry name" value="NDH1_NuoN_1"/>
    <property type="match status" value="1"/>
</dbReference>
<dbReference type="PRINTS" id="PR01434">
    <property type="entry name" value="NADHDHGNASE5"/>
</dbReference>
<keyword evidence="5" id="KW-0874">Quinone</keyword>
<evidence type="ECO:0000256" key="1">
    <source>
        <dbReference type="ARBA" id="ARBA00004127"/>
    </source>
</evidence>
<dbReference type="Proteomes" id="UP000467214">
    <property type="component" value="Unassembled WGS sequence"/>
</dbReference>
<dbReference type="Pfam" id="PF00361">
    <property type="entry name" value="Proton_antipo_M"/>
    <property type="match status" value="1"/>
</dbReference>
<keyword evidence="9" id="KW-1185">Reference proteome</keyword>
<organism evidence="8 9">
    <name type="scientific">Craterilacuibacter sinensis</name>
    <dbReference type="NCBI Taxonomy" id="2686017"/>
    <lineage>
        <taxon>Bacteria</taxon>
        <taxon>Pseudomonadati</taxon>
        <taxon>Pseudomonadota</taxon>
        <taxon>Betaproteobacteria</taxon>
        <taxon>Neisseriales</taxon>
        <taxon>Neisseriaceae</taxon>
        <taxon>Craterilacuibacter</taxon>
    </lineage>
</organism>
<keyword evidence="5" id="KW-0830">Ubiquinone</keyword>
<dbReference type="PANTHER" id="PTHR22773">
    <property type="entry name" value="NADH DEHYDROGENASE"/>
    <property type="match status" value="1"/>
</dbReference>
<evidence type="ECO:0000256" key="4">
    <source>
        <dbReference type="ARBA" id="ARBA00023136"/>
    </source>
</evidence>
<dbReference type="InterPro" id="IPR010096">
    <property type="entry name" value="NADH-Q_OxRdtase_suN/2"/>
</dbReference>
<evidence type="ECO:0000256" key="5">
    <source>
        <dbReference type="HAMAP-Rule" id="MF_00445"/>
    </source>
</evidence>
<comment type="subunit">
    <text evidence="5">NDH-1 is composed of 14 different subunits. Subunits NuoA, H, J, K, L, M, N constitute the membrane sector of the complex.</text>
</comment>
<keyword evidence="5" id="KW-1003">Cell membrane</keyword>
<feature type="transmembrane region" description="Helical" evidence="5">
    <location>
        <begin position="129"/>
        <end position="148"/>
    </location>
</feature>
<feature type="transmembrane region" description="Helical" evidence="5">
    <location>
        <begin position="203"/>
        <end position="228"/>
    </location>
</feature>
<feature type="transmembrane region" description="Helical" evidence="5">
    <location>
        <begin position="12"/>
        <end position="31"/>
    </location>
</feature>
<feature type="transmembrane region" description="Helical" evidence="5">
    <location>
        <begin position="300"/>
        <end position="319"/>
    </location>
</feature>
<dbReference type="GO" id="GO:0005886">
    <property type="term" value="C:plasma membrane"/>
    <property type="evidence" value="ECO:0007669"/>
    <property type="project" value="UniProtKB-SubCell"/>
</dbReference>
<evidence type="ECO:0000313" key="9">
    <source>
        <dbReference type="Proteomes" id="UP000467214"/>
    </source>
</evidence>
<feature type="transmembrane region" description="Helical" evidence="5">
    <location>
        <begin position="38"/>
        <end position="58"/>
    </location>
</feature>
<dbReference type="NCBIfam" id="NF004442">
    <property type="entry name" value="PRK05777.1-5"/>
    <property type="match status" value="1"/>
</dbReference>
<keyword evidence="8" id="KW-0560">Oxidoreductase</keyword>
<dbReference type="AlphaFoldDB" id="A0A845BGP3"/>
<feature type="transmembrane region" description="Helical" evidence="5">
    <location>
        <begin position="160"/>
        <end position="183"/>
    </location>
</feature>
<evidence type="ECO:0000259" key="7">
    <source>
        <dbReference type="Pfam" id="PF00361"/>
    </source>
</evidence>
<dbReference type="EC" id="7.1.1.-" evidence="5"/>
<comment type="function">
    <text evidence="5">NDH-1 shuttles electrons from NADH, via FMN and iron-sulfur (Fe-S) centers, to quinones in the respiratory chain. The immediate electron acceptor for the enzyme in this species is believed to be ubiquinone. Couples the redox reaction to proton translocation (for every two electrons transferred, four hydrogen ions are translocated across the cytoplasmic membrane), and thus conserves the redox energy in a proton gradient.</text>
</comment>